<evidence type="ECO:0000313" key="1">
    <source>
        <dbReference type="EMBL" id="TEB21538.1"/>
    </source>
</evidence>
<comment type="caution">
    <text evidence="1">The sequence shown here is derived from an EMBL/GenBank/DDBJ whole genome shotgun (WGS) entry which is preliminary data.</text>
</comment>
<gene>
    <name evidence="1" type="ORF">FA13DRAFT_1741773</name>
</gene>
<protein>
    <submittedName>
        <fullName evidence="1">Uncharacterized protein</fullName>
    </submittedName>
</protein>
<dbReference type="AlphaFoldDB" id="A0A4Y7SIP4"/>
<sequence>MPTNVTESDTTVPFESETRRFSARLWRSDEFKIAAWKTTNGYLLVSFGIAKTIAAYDGNPSVTAWDMALGLIWALM</sequence>
<accession>A0A4Y7SIP4</accession>
<proteinExistence type="predicted"/>
<dbReference type="EMBL" id="QPFP01000108">
    <property type="protein sequence ID" value="TEB21538.1"/>
    <property type="molecule type" value="Genomic_DNA"/>
</dbReference>
<dbReference type="OrthoDB" id="3058001at2759"/>
<keyword evidence="2" id="KW-1185">Reference proteome</keyword>
<organism evidence="1 2">
    <name type="scientific">Coprinellus micaceus</name>
    <name type="common">Glistening ink-cap mushroom</name>
    <name type="synonym">Coprinus micaceus</name>
    <dbReference type="NCBI Taxonomy" id="71717"/>
    <lineage>
        <taxon>Eukaryota</taxon>
        <taxon>Fungi</taxon>
        <taxon>Dikarya</taxon>
        <taxon>Basidiomycota</taxon>
        <taxon>Agaricomycotina</taxon>
        <taxon>Agaricomycetes</taxon>
        <taxon>Agaricomycetidae</taxon>
        <taxon>Agaricales</taxon>
        <taxon>Agaricineae</taxon>
        <taxon>Psathyrellaceae</taxon>
        <taxon>Coprinellus</taxon>
    </lineage>
</organism>
<evidence type="ECO:0000313" key="2">
    <source>
        <dbReference type="Proteomes" id="UP000298030"/>
    </source>
</evidence>
<name>A0A4Y7SIP4_COPMI</name>
<dbReference type="Proteomes" id="UP000298030">
    <property type="component" value="Unassembled WGS sequence"/>
</dbReference>
<reference evidence="1 2" key="1">
    <citation type="journal article" date="2019" name="Nat. Ecol. Evol.">
        <title>Megaphylogeny resolves global patterns of mushroom evolution.</title>
        <authorList>
            <person name="Varga T."/>
            <person name="Krizsan K."/>
            <person name="Foldi C."/>
            <person name="Dima B."/>
            <person name="Sanchez-Garcia M."/>
            <person name="Sanchez-Ramirez S."/>
            <person name="Szollosi G.J."/>
            <person name="Szarkandi J.G."/>
            <person name="Papp V."/>
            <person name="Albert L."/>
            <person name="Andreopoulos W."/>
            <person name="Angelini C."/>
            <person name="Antonin V."/>
            <person name="Barry K.W."/>
            <person name="Bougher N.L."/>
            <person name="Buchanan P."/>
            <person name="Buyck B."/>
            <person name="Bense V."/>
            <person name="Catcheside P."/>
            <person name="Chovatia M."/>
            <person name="Cooper J."/>
            <person name="Damon W."/>
            <person name="Desjardin D."/>
            <person name="Finy P."/>
            <person name="Geml J."/>
            <person name="Haridas S."/>
            <person name="Hughes K."/>
            <person name="Justo A."/>
            <person name="Karasinski D."/>
            <person name="Kautmanova I."/>
            <person name="Kiss B."/>
            <person name="Kocsube S."/>
            <person name="Kotiranta H."/>
            <person name="LaButti K.M."/>
            <person name="Lechner B.E."/>
            <person name="Liimatainen K."/>
            <person name="Lipzen A."/>
            <person name="Lukacs Z."/>
            <person name="Mihaltcheva S."/>
            <person name="Morgado L.N."/>
            <person name="Niskanen T."/>
            <person name="Noordeloos M.E."/>
            <person name="Ohm R.A."/>
            <person name="Ortiz-Santana B."/>
            <person name="Ovrebo C."/>
            <person name="Racz N."/>
            <person name="Riley R."/>
            <person name="Savchenko A."/>
            <person name="Shiryaev A."/>
            <person name="Soop K."/>
            <person name="Spirin V."/>
            <person name="Szebenyi C."/>
            <person name="Tomsovsky M."/>
            <person name="Tulloss R.E."/>
            <person name="Uehling J."/>
            <person name="Grigoriev I.V."/>
            <person name="Vagvolgyi C."/>
            <person name="Papp T."/>
            <person name="Martin F.M."/>
            <person name="Miettinen O."/>
            <person name="Hibbett D.S."/>
            <person name="Nagy L.G."/>
        </authorList>
    </citation>
    <scope>NUCLEOTIDE SEQUENCE [LARGE SCALE GENOMIC DNA]</scope>
    <source>
        <strain evidence="1 2">FP101781</strain>
    </source>
</reference>